<dbReference type="KEGG" id="pzu:PHZ_c1606"/>
<feature type="domain" description="SPOR" evidence="7">
    <location>
        <begin position="290"/>
        <end position="368"/>
    </location>
</feature>
<keyword evidence="8" id="KW-0449">Lipoprotein</keyword>
<evidence type="ECO:0000256" key="2">
    <source>
        <dbReference type="ARBA" id="ARBA00023239"/>
    </source>
</evidence>
<keyword evidence="3 4" id="KW-0961">Cell wall biogenesis/degradation</keyword>
<dbReference type="GO" id="GO:0008932">
    <property type="term" value="F:lytic endotransglycosylase activity"/>
    <property type="evidence" value="ECO:0007669"/>
    <property type="project" value="UniProtKB-UniRule"/>
</dbReference>
<dbReference type="EMBL" id="CP000747">
    <property type="protein sequence ID" value="ACG78017.1"/>
    <property type="molecule type" value="Genomic_DNA"/>
</dbReference>
<keyword evidence="2 4" id="KW-0456">Lyase</keyword>
<name>B4RAW6_PHEZH</name>
<dbReference type="InterPro" id="IPR036908">
    <property type="entry name" value="RlpA-like_sf"/>
</dbReference>
<evidence type="ECO:0000256" key="4">
    <source>
        <dbReference type="HAMAP-Rule" id="MF_02071"/>
    </source>
</evidence>
<dbReference type="STRING" id="450851.PHZ_c1606"/>
<comment type="similarity">
    <text evidence="4 5">Belongs to the RlpA family.</text>
</comment>
<dbReference type="InterPro" id="IPR007730">
    <property type="entry name" value="SPOR-like_dom"/>
</dbReference>
<dbReference type="PANTHER" id="PTHR34183:SF1">
    <property type="entry name" value="ENDOLYTIC PEPTIDOGLYCAN TRANSGLYCOSYLASE RLPA"/>
    <property type="match status" value="1"/>
</dbReference>
<dbReference type="eggNOG" id="COG0797">
    <property type="taxonomic scope" value="Bacteria"/>
</dbReference>
<dbReference type="SUPFAM" id="SSF50685">
    <property type="entry name" value="Barwin-like endoglucanases"/>
    <property type="match status" value="1"/>
</dbReference>
<evidence type="ECO:0000256" key="6">
    <source>
        <dbReference type="SAM" id="MobiDB-lite"/>
    </source>
</evidence>
<sequence length="369" mass="38120">MAGRGWALHSNPPLTVPQAFGGKLPASRSEGGDMPATRAFHLAAVLLAGVSLAACATPRYAAGPGGKAPGGKGSAAKAPSGAGGTYKVGKPYQVGGIWYVPREQPDYDKTGIASWYGEAFHLKSTANGERFDMNLLSAAHTTLPLPSIVEVTNLENGRRLQVRVNDRGPFVGNRIIDLSREAARELGFERQGIARVRVRYVGPAPLLGREAGVRYASARPADPPPRVVETRWDELMEISAGGPAAAAQTPTPPPTEVESQPLPAAAPPPVQASPIAAAPAPPLASAPPPAVLPAGLHVQIGAFSSEANAQRAAAQVAAAGTARVQPIERGGTTLYRVTLPAPADEAGAYALRDQVAAFGFADARVVQAF</sequence>
<evidence type="ECO:0000256" key="3">
    <source>
        <dbReference type="ARBA" id="ARBA00023316"/>
    </source>
</evidence>
<dbReference type="HOGENOM" id="CLU_042923_3_1_5"/>
<dbReference type="NCBIfam" id="TIGR00413">
    <property type="entry name" value="rlpA"/>
    <property type="match status" value="1"/>
</dbReference>
<reference evidence="8 9" key="1">
    <citation type="journal article" date="2008" name="BMC Genomics">
        <title>Complete genome of Phenylobacterium zucineum - a novel facultative intracellular bacterium isolated from human erythroleukemia cell line K562.</title>
        <authorList>
            <person name="Luo Y."/>
            <person name="Xu X."/>
            <person name="Ding Z."/>
            <person name="Liu Z."/>
            <person name="Zhang B."/>
            <person name="Yan Z."/>
            <person name="Sun J."/>
            <person name="Hu S."/>
            <person name="Hu X."/>
        </authorList>
    </citation>
    <scope>NUCLEOTIDE SEQUENCE [LARGE SCALE GENOMIC DNA]</scope>
    <source>
        <strain evidence="8 9">HLK1</strain>
    </source>
</reference>
<keyword evidence="9" id="KW-1185">Reference proteome</keyword>
<dbReference type="GO" id="GO:0042834">
    <property type="term" value="F:peptidoglycan binding"/>
    <property type="evidence" value="ECO:0007669"/>
    <property type="project" value="InterPro"/>
</dbReference>
<feature type="compositionally biased region" description="Gly residues" evidence="6">
    <location>
        <begin position="63"/>
        <end position="73"/>
    </location>
</feature>
<dbReference type="Proteomes" id="UP000001868">
    <property type="component" value="Chromosome"/>
</dbReference>
<dbReference type="Gene3D" id="2.40.40.10">
    <property type="entry name" value="RlpA-like domain"/>
    <property type="match status" value="1"/>
</dbReference>
<dbReference type="PANTHER" id="PTHR34183">
    <property type="entry name" value="ENDOLYTIC PEPTIDOGLYCAN TRANSGLYCOSYLASE RLPA"/>
    <property type="match status" value="1"/>
</dbReference>
<feature type="region of interest" description="Disordered" evidence="6">
    <location>
        <begin position="241"/>
        <end position="282"/>
    </location>
</feature>
<proteinExistence type="inferred from homology"/>
<evidence type="ECO:0000259" key="7">
    <source>
        <dbReference type="PROSITE" id="PS51724"/>
    </source>
</evidence>
<dbReference type="InterPro" id="IPR036680">
    <property type="entry name" value="SPOR-like_sf"/>
</dbReference>
<comment type="function">
    <text evidence="4">Lytic transglycosylase with a strong preference for naked glycan strands that lack stem peptides.</text>
</comment>
<dbReference type="PROSITE" id="PS51724">
    <property type="entry name" value="SPOR"/>
    <property type="match status" value="1"/>
</dbReference>
<evidence type="ECO:0000313" key="9">
    <source>
        <dbReference type="Proteomes" id="UP000001868"/>
    </source>
</evidence>
<dbReference type="CDD" id="cd22268">
    <property type="entry name" value="DPBB_RlpA-like"/>
    <property type="match status" value="1"/>
</dbReference>
<dbReference type="InterPro" id="IPR012997">
    <property type="entry name" value="RplA"/>
</dbReference>
<dbReference type="HAMAP" id="MF_02071">
    <property type="entry name" value="RlpA"/>
    <property type="match status" value="1"/>
</dbReference>
<dbReference type="Pfam" id="PF05036">
    <property type="entry name" value="SPOR"/>
    <property type="match status" value="1"/>
</dbReference>
<dbReference type="InterPro" id="IPR009009">
    <property type="entry name" value="RlpA-like_DPBB"/>
</dbReference>
<accession>B4RAW6</accession>
<protein>
    <recommendedName>
        <fullName evidence="4">Endolytic peptidoglycan transglycosylase RlpA</fullName>
        <ecNumber evidence="4">4.2.2.-</ecNumber>
    </recommendedName>
</protein>
<evidence type="ECO:0000256" key="5">
    <source>
        <dbReference type="RuleBase" id="RU003495"/>
    </source>
</evidence>
<keyword evidence="1" id="KW-0732">Signal</keyword>
<dbReference type="Gene3D" id="3.30.70.1070">
    <property type="entry name" value="Sporulation related repeat"/>
    <property type="match status" value="1"/>
</dbReference>
<dbReference type="Pfam" id="PF03330">
    <property type="entry name" value="DPBB_1"/>
    <property type="match status" value="1"/>
</dbReference>
<dbReference type="EC" id="4.2.2.-" evidence="4"/>
<dbReference type="GO" id="GO:0071555">
    <property type="term" value="P:cell wall organization"/>
    <property type="evidence" value="ECO:0007669"/>
    <property type="project" value="UniProtKB-KW"/>
</dbReference>
<gene>
    <name evidence="4" type="primary">rlpA</name>
    <name evidence="8" type="ordered locus">PHZ_c1606</name>
</gene>
<dbReference type="AlphaFoldDB" id="B4RAW6"/>
<evidence type="ECO:0000313" key="8">
    <source>
        <dbReference type="EMBL" id="ACG78017.1"/>
    </source>
</evidence>
<dbReference type="SUPFAM" id="SSF110997">
    <property type="entry name" value="Sporulation related repeat"/>
    <property type="match status" value="1"/>
</dbReference>
<dbReference type="GO" id="GO:0000270">
    <property type="term" value="P:peptidoglycan metabolic process"/>
    <property type="evidence" value="ECO:0007669"/>
    <property type="project" value="UniProtKB-UniRule"/>
</dbReference>
<feature type="region of interest" description="Disordered" evidence="6">
    <location>
        <begin position="63"/>
        <end position="82"/>
    </location>
</feature>
<dbReference type="InterPro" id="IPR034718">
    <property type="entry name" value="RlpA"/>
</dbReference>
<evidence type="ECO:0000256" key="1">
    <source>
        <dbReference type="ARBA" id="ARBA00022729"/>
    </source>
</evidence>
<organism evidence="8 9">
    <name type="scientific">Phenylobacterium zucineum (strain HLK1)</name>
    <dbReference type="NCBI Taxonomy" id="450851"/>
    <lineage>
        <taxon>Bacteria</taxon>
        <taxon>Pseudomonadati</taxon>
        <taxon>Pseudomonadota</taxon>
        <taxon>Alphaproteobacteria</taxon>
        <taxon>Caulobacterales</taxon>
        <taxon>Caulobacteraceae</taxon>
        <taxon>Phenylobacterium</taxon>
    </lineage>
</organism>
<dbReference type="GO" id="GO:0009279">
    <property type="term" value="C:cell outer membrane"/>
    <property type="evidence" value="ECO:0007669"/>
    <property type="project" value="TreeGrafter"/>
</dbReference>